<gene>
    <name evidence="1" type="ORF">AGLY_008733</name>
</gene>
<organism evidence="1 2">
    <name type="scientific">Aphis glycines</name>
    <name type="common">Soybean aphid</name>
    <dbReference type="NCBI Taxonomy" id="307491"/>
    <lineage>
        <taxon>Eukaryota</taxon>
        <taxon>Metazoa</taxon>
        <taxon>Ecdysozoa</taxon>
        <taxon>Arthropoda</taxon>
        <taxon>Hexapoda</taxon>
        <taxon>Insecta</taxon>
        <taxon>Pterygota</taxon>
        <taxon>Neoptera</taxon>
        <taxon>Paraneoptera</taxon>
        <taxon>Hemiptera</taxon>
        <taxon>Sternorrhyncha</taxon>
        <taxon>Aphidomorpha</taxon>
        <taxon>Aphidoidea</taxon>
        <taxon>Aphididae</taxon>
        <taxon>Aphidini</taxon>
        <taxon>Aphis</taxon>
        <taxon>Aphis</taxon>
    </lineage>
</organism>
<name>A0A6G0TLN0_APHGL</name>
<evidence type="ECO:0000313" key="2">
    <source>
        <dbReference type="Proteomes" id="UP000475862"/>
    </source>
</evidence>
<dbReference type="EMBL" id="VYZN01000030">
    <property type="protein sequence ID" value="KAE9533997.1"/>
    <property type="molecule type" value="Genomic_DNA"/>
</dbReference>
<comment type="caution">
    <text evidence="1">The sequence shown here is derived from an EMBL/GenBank/DDBJ whole genome shotgun (WGS) entry which is preliminary data.</text>
</comment>
<dbReference type="AlphaFoldDB" id="A0A6G0TLN0"/>
<sequence length="305" mass="35929">MHALISPSLVSLGITVNTLSSKIKIINIPEKLRLLGGIVHELVKSIAHFIFPTVPYNKAWTTINVSIFDKVCVVREVPINVSRNFINVKLHVVQKLRRYTFVHDFYRFLKLKWVAHLQTPLFKIIIFIKIFENIIQIQTKYIGAHNLFHRKQMSKLQLRYTKLKKNDLINNLKAFIHILDSERNDECIDFTMMYVFFFVSVYSITSRNNASISNFGGGFRWKSEYSRCIIEVKIYSKSVENAKICNVDKIFLAQSKYLKIAQFFFLAFEVQILTKIRQNHEYLLTNHLRSESFFVYNDTYHCIQI</sequence>
<accession>A0A6G0TLN0</accession>
<reference evidence="1 2" key="1">
    <citation type="submission" date="2019-08" db="EMBL/GenBank/DDBJ databases">
        <title>The genome of the soybean aphid Biotype 1, its phylome, world population structure and adaptation to the North American continent.</title>
        <authorList>
            <person name="Giordano R."/>
            <person name="Donthu R.K."/>
            <person name="Hernandez A.G."/>
            <person name="Wright C.L."/>
            <person name="Zimin A.V."/>
        </authorList>
    </citation>
    <scope>NUCLEOTIDE SEQUENCE [LARGE SCALE GENOMIC DNA]</scope>
    <source>
        <tissue evidence="1">Whole aphids</tissue>
    </source>
</reference>
<keyword evidence="2" id="KW-1185">Reference proteome</keyword>
<dbReference type="Proteomes" id="UP000475862">
    <property type="component" value="Unassembled WGS sequence"/>
</dbReference>
<proteinExistence type="predicted"/>
<evidence type="ECO:0000313" key="1">
    <source>
        <dbReference type="EMBL" id="KAE9533997.1"/>
    </source>
</evidence>
<protein>
    <submittedName>
        <fullName evidence="1">Uncharacterized protein</fullName>
    </submittedName>
</protein>